<keyword evidence="3" id="KW-1185">Reference proteome</keyword>
<gene>
    <name evidence="2" type="ORF">BLNAU_20182</name>
</gene>
<protein>
    <submittedName>
        <fullName evidence="2">Aldo-keto reductase family 1 member A1</fullName>
        <ecNumber evidence="2">1.1.1.20</ecNumber>
    </submittedName>
</protein>
<dbReference type="SUPFAM" id="SSF51430">
    <property type="entry name" value="NAD(P)-linked oxidoreductase"/>
    <property type="match status" value="1"/>
</dbReference>
<dbReference type="PIRSF" id="PIRSF000097">
    <property type="entry name" value="AKR"/>
    <property type="match status" value="1"/>
</dbReference>
<dbReference type="InterPro" id="IPR020471">
    <property type="entry name" value="AKR"/>
</dbReference>
<dbReference type="EMBL" id="JARBJD010000280">
    <property type="protein sequence ID" value="KAK2944892.1"/>
    <property type="molecule type" value="Genomic_DNA"/>
</dbReference>
<reference evidence="2 3" key="1">
    <citation type="journal article" date="2022" name="bioRxiv">
        <title>Genomics of Preaxostyla Flagellates Illuminates Evolutionary Transitions and the Path Towards Mitochondrial Loss.</title>
        <authorList>
            <person name="Novak L.V.F."/>
            <person name="Treitli S.C."/>
            <person name="Pyrih J."/>
            <person name="Halakuc P."/>
            <person name="Pipaliya S.V."/>
            <person name="Vacek V."/>
            <person name="Brzon O."/>
            <person name="Soukal P."/>
            <person name="Eme L."/>
            <person name="Dacks J.B."/>
            <person name="Karnkowska A."/>
            <person name="Elias M."/>
            <person name="Hampl V."/>
        </authorList>
    </citation>
    <scope>NUCLEOTIDE SEQUENCE [LARGE SCALE GENOMIC DNA]</scope>
    <source>
        <strain evidence="2">NAU3</strain>
        <tissue evidence="2">Gut</tissue>
    </source>
</reference>
<dbReference type="Gene3D" id="3.20.20.100">
    <property type="entry name" value="NADP-dependent oxidoreductase domain"/>
    <property type="match status" value="1"/>
</dbReference>
<organism evidence="2 3">
    <name type="scientific">Blattamonas nauphoetae</name>
    <dbReference type="NCBI Taxonomy" id="2049346"/>
    <lineage>
        <taxon>Eukaryota</taxon>
        <taxon>Metamonada</taxon>
        <taxon>Preaxostyla</taxon>
        <taxon>Oxymonadida</taxon>
        <taxon>Blattamonas</taxon>
    </lineage>
</organism>
<dbReference type="Proteomes" id="UP001281761">
    <property type="component" value="Unassembled WGS sequence"/>
</dbReference>
<dbReference type="InterPro" id="IPR036812">
    <property type="entry name" value="NAD(P)_OxRdtase_dom_sf"/>
</dbReference>
<evidence type="ECO:0000313" key="3">
    <source>
        <dbReference type="Proteomes" id="UP001281761"/>
    </source>
</evidence>
<name>A0ABQ9X1T6_9EUKA</name>
<proteinExistence type="predicted"/>
<dbReference type="GO" id="GO:0047941">
    <property type="term" value="F:glucuronolactone reductase activity"/>
    <property type="evidence" value="ECO:0007669"/>
    <property type="project" value="UniProtKB-EC"/>
</dbReference>
<dbReference type="CDD" id="cd19071">
    <property type="entry name" value="AKR_AKR1-5-like"/>
    <property type="match status" value="1"/>
</dbReference>
<dbReference type="EC" id="1.1.1.20" evidence="2"/>
<dbReference type="PROSITE" id="PS00798">
    <property type="entry name" value="ALDOKETO_REDUCTASE_1"/>
    <property type="match status" value="1"/>
</dbReference>
<evidence type="ECO:0000313" key="2">
    <source>
        <dbReference type="EMBL" id="KAK2944892.1"/>
    </source>
</evidence>
<sequence>MLHSTLNTNAQIPRVGLGTLDSRGDDGYNAILDAFDAGYRSFDLAYAYLNEEPMGRAFKHIIESGKAKREDLFITSKLWCNDHRPELVLPAYQRTLKNLQLDYLDLYLVHWPFAMPPDSLPISKDKDGFTPVERIPLSATWKAMEELYEKGLVKAIGVSNVTVALLYELYCGCKIIPAVNQVEMHPFCQQPKLISFCERIGVHLTAYCPLGRAAKSGDVNASNHPVLVEIGKKHKKSAAQVALRWQMQRSQNISIIPKSVRKERMIENISIFDFELTPSEMEEIAKLDENRHVIDVEALFDIPLFN</sequence>
<feature type="domain" description="NADP-dependent oxidoreductase" evidence="1">
    <location>
        <begin position="25"/>
        <end position="288"/>
    </location>
</feature>
<dbReference type="PRINTS" id="PR00069">
    <property type="entry name" value="ALDKETRDTASE"/>
</dbReference>
<dbReference type="PANTHER" id="PTHR11732">
    <property type="entry name" value="ALDO/KETO REDUCTASE"/>
    <property type="match status" value="1"/>
</dbReference>
<keyword evidence="2" id="KW-0560">Oxidoreductase</keyword>
<dbReference type="InterPro" id="IPR018170">
    <property type="entry name" value="Aldo/ket_reductase_CS"/>
</dbReference>
<evidence type="ECO:0000259" key="1">
    <source>
        <dbReference type="Pfam" id="PF00248"/>
    </source>
</evidence>
<dbReference type="Pfam" id="PF00248">
    <property type="entry name" value="Aldo_ket_red"/>
    <property type="match status" value="1"/>
</dbReference>
<accession>A0ABQ9X1T6</accession>
<dbReference type="InterPro" id="IPR023210">
    <property type="entry name" value="NADP_OxRdtase_dom"/>
</dbReference>
<comment type="caution">
    <text evidence="2">The sequence shown here is derived from an EMBL/GenBank/DDBJ whole genome shotgun (WGS) entry which is preliminary data.</text>
</comment>